<evidence type="ECO:0000313" key="7">
    <source>
        <dbReference type="Proteomes" id="UP001165092"/>
    </source>
</evidence>
<dbReference type="GO" id="GO:0000976">
    <property type="term" value="F:transcription cis-regulatory region binding"/>
    <property type="evidence" value="ECO:0007669"/>
    <property type="project" value="TreeGrafter"/>
</dbReference>
<dbReference type="SUPFAM" id="SSF46689">
    <property type="entry name" value="Homeodomain-like"/>
    <property type="match status" value="1"/>
</dbReference>
<keyword evidence="3" id="KW-0804">Transcription</keyword>
<feature type="DNA-binding region" description="H-T-H motif" evidence="4">
    <location>
        <begin position="32"/>
        <end position="51"/>
    </location>
</feature>
<keyword evidence="1" id="KW-0805">Transcription regulation</keyword>
<dbReference type="Gene3D" id="1.10.10.60">
    <property type="entry name" value="Homeodomain-like"/>
    <property type="match status" value="1"/>
</dbReference>
<sequence length="196" mass="21881">MGLRERKKRQTRRELQRQALRLVVEQGIERVTVEEIAAAANVSPRTFFNYFPSKEEAVLGEGPPIPEGETRAVFVSGGPTGELFEDLKICLVTPLDEYSPSLEEVHLRKQLLSGEPQLLPKFMAGFAAMERALAEAIAERIGDDPVNLRPQLLAAIGAAAMRFSMRRWVSGEHERSDLQTVLAETFSELKKEFTGT</sequence>
<dbReference type="Gene3D" id="1.10.357.10">
    <property type="entry name" value="Tetracycline Repressor, domain 2"/>
    <property type="match status" value="1"/>
</dbReference>
<dbReference type="Pfam" id="PF00440">
    <property type="entry name" value="TetR_N"/>
    <property type="match status" value="1"/>
</dbReference>
<dbReference type="AlphaFoldDB" id="A0A9W6P6I8"/>
<evidence type="ECO:0000256" key="4">
    <source>
        <dbReference type="PROSITE-ProRule" id="PRU00335"/>
    </source>
</evidence>
<protein>
    <submittedName>
        <fullName evidence="6">TetR family transcriptional regulator</fullName>
    </submittedName>
</protein>
<dbReference type="PROSITE" id="PS50977">
    <property type="entry name" value="HTH_TETR_2"/>
    <property type="match status" value="1"/>
</dbReference>
<name>A0A9W6P6I8_9ACTN</name>
<evidence type="ECO:0000256" key="3">
    <source>
        <dbReference type="ARBA" id="ARBA00023163"/>
    </source>
</evidence>
<comment type="caution">
    <text evidence="6">The sequence shown here is derived from an EMBL/GenBank/DDBJ whole genome shotgun (WGS) entry which is preliminary data.</text>
</comment>
<dbReference type="InterPro" id="IPR041347">
    <property type="entry name" value="MftR_C"/>
</dbReference>
<dbReference type="EMBL" id="BSQG01000003">
    <property type="protein sequence ID" value="GLU47947.1"/>
    <property type="molecule type" value="Genomic_DNA"/>
</dbReference>
<organism evidence="6 7">
    <name type="scientific">Nocardiopsis ansamitocini</name>
    <dbReference type="NCBI Taxonomy" id="1670832"/>
    <lineage>
        <taxon>Bacteria</taxon>
        <taxon>Bacillati</taxon>
        <taxon>Actinomycetota</taxon>
        <taxon>Actinomycetes</taxon>
        <taxon>Streptosporangiales</taxon>
        <taxon>Nocardiopsidaceae</taxon>
        <taxon>Nocardiopsis</taxon>
    </lineage>
</organism>
<dbReference type="Pfam" id="PF17754">
    <property type="entry name" value="TetR_C_14"/>
    <property type="match status" value="1"/>
</dbReference>
<dbReference type="InterPro" id="IPR009057">
    <property type="entry name" value="Homeodomain-like_sf"/>
</dbReference>
<dbReference type="PANTHER" id="PTHR30055:SF238">
    <property type="entry name" value="MYCOFACTOCIN BIOSYNTHESIS TRANSCRIPTIONAL REGULATOR MFTR-RELATED"/>
    <property type="match status" value="1"/>
</dbReference>
<dbReference type="GO" id="GO:0003700">
    <property type="term" value="F:DNA-binding transcription factor activity"/>
    <property type="evidence" value="ECO:0007669"/>
    <property type="project" value="TreeGrafter"/>
</dbReference>
<accession>A0A9W6P6I8</accession>
<evidence type="ECO:0000256" key="2">
    <source>
        <dbReference type="ARBA" id="ARBA00023125"/>
    </source>
</evidence>
<proteinExistence type="predicted"/>
<dbReference type="PROSITE" id="PS01081">
    <property type="entry name" value="HTH_TETR_1"/>
    <property type="match status" value="1"/>
</dbReference>
<dbReference type="InterPro" id="IPR050109">
    <property type="entry name" value="HTH-type_TetR-like_transc_reg"/>
</dbReference>
<keyword evidence="7" id="KW-1185">Reference proteome</keyword>
<dbReference type="InterPro" id="IPR001647">
    <property type="entry name" value="HTH_TetR"/>
</dbReference>
<dbReference type="Proteomes" id="UP001165092">
    <property type="component" value="Unassembled WGS sequence"/>
</dbReference>
<evidence type="ECO:0000259" key="5">
    <source>
        <dbReference type="PROSITE" id="PS50977"/>
    </source>
</evidence>
<dbReference type="InterPro" id="IPR023772">
    <property type="entry name" value="DNA-bd_HTH_TetR-type_CS"/>
</dbReference>
<keyword evidence="2 4" id="KW-0238">DNA-binding</keyword>
<evidence type="ECO:0000256" key="1">
    <source>
        <dbReference type="ARBA" id="ARBA00023015"/>
    </source>
</evidence>
<dbReference type="PANTHER" id="PTHR30055">
    <property type="entry name" value="HTH-TYPE TRANSCRIPTIONAL REGULATOR RUTR"/>
    <property type="match status" value="1"/>
</dbReference>
<evidence type="ECO:0000313" key="6">
    <source>
        <dbReference type="EMBL" id="GLU47947.1"/>
    </source>
</evidence>
<feature type="domain" description="HTH tetR-type" evidence="5">
    <location>
        <begin position="9"/>
        <end position="69"/>
    </location>
</feature>
<reference evidence="6" key="1">
    <citation type="submission" date="2023-02" db="EMBL/GenBank/DDBJ databases">
        <title>Nocardiopsis ansamitocini NBRC 112285.</title>
        <authorList>
            <person name="Ichikawa N."/>
            <person name="Sato H."/>
            <person name="Tonouchi N."/>
        </authorList>
    </citation>
    <scope>NUCLEOTIDE SEQUENCE</scope>
    <source>
        <strain evidence="6">NBRC 112285</strain>
    </source>
</reference>
<gene>
    <name evidence="6" type="ORF">Nans01_22980</name>
</gene>